<reference evidence="5 6" key="1">
    <citation type="journal article" date="2011" name="J. Bacteriol.">
        <title>Genome sequence of 'Pedosphaera parvula' Ellin514, an aerobic Verrucomicrobial isolate from pasture soil.</title>
        <authorList>
            <person name="Kant R."/>
            <person name="van Passel M.W."/>
            <person name="Sangwan P."/>
            <person name="Palva A."/>
            <person name="Lucas S."/>
            <person name="Copeland A."/>
            <person name="Lapidus A."/>
            <person name="Glavina Del Rio T."/>
            <person name="Dalin E."/>
            <person name="Tice H."/>
            <person name="Bruce D."/>
            <person name="Goodwin L."/>
            <person name="Pitluck S."/>
            <person name="Chertkov O."/>
            <person name="Larimer F.W."/>
            <person name="Land M.L."/>
            <person name="Hauser L."/>
            <person name="Brettin T.S."/>
            <person name="Detter J.C."/>
            <person name="Han S."/>
            <person name="de Vos W.M."/>
            <person name="Janssen P.H."/>
            <person name="Smidt H."/>
        </authorList>
    </citation>
    <scope>NUCLEOTIDE SEQUENCE [LARGE SCALE GENOMIC DNA]</scope>
    <source>
        <strain evidence="5 6">Ellin514</strain>
    </source>
</reference>
<dbReference type="EMBL" id="ABOX02000006">
    <property type="protein sequence ID" value="EEF62156.1"/>
    <property type="molecule type" value="Genomic_DNA"/>
</dbReference>
<dbReference type="STRING" id="320771.Cflav_PD6431"/>
<dbReference type="AlphaFoldDB" id="B9XDL0"/>
<dbReference type="OrthoDB" id="9806940at2"/>
<dbReference type="InterPro" id="IPR020843">
    <property type="entry name" value="ER"/>
</dbReference>
<dbReference type="RefSeq" id="WP_007413908.1">
    <property type="nucleotide sequence ID" value="NZ_ABOX02000006.1"/>
</dbReference>
<proteinExistence type="predicted"/>
<evidence type="ECO:0000313" key="5">
    <source>
        <dbReference type="EMBL" id="EEF62156.1"/>
    </source>
</evidence>
<dbReference type="GO" id="GO:0046872">
    <property type="term" value="F:metal ion binding"/>
    <property type="evidence" value="ECO:0007669"/>
    <property type="project" value="UniProtKB-KW"/>
</dbReference>
<dbReference type="InterPro" id="IPR036291">
    <property type="entry name" value="NAD(P)-bd_dom_sf"/>
</dbReference>
<dbReference type="SMART" id="SM00829">
    <property type="entry name" value="PKS_ER"/>
    <property type="match status" value="1"/>
</dbReference>
<comment type="caution">
    <text evidence="5">The sequence shown here is derived from an EMBL/GenBank/DDBJ whole genome shotgun (WGS) entry which is preliminary data.</text>
</comment>
<protein>
    <submittedName>
        <fullName evidence="5">Alcohol dehydrogenase zinc-binding domain protein</fullName>
    </submittedName>
</protein>
<evidence type="ECO:0000256" key="2">
    <source>
        <dbReference type="ARBA" id="ARBA00022833"/>
    </source>
</evidence>
<feature type="domain" description="Enoyl reductase (ER)" evidence="4">
    <location>
        <begin position="8"/>
        <end position="339"/>
    </location>
</feature>
<keyword evidence="1" id="KW-0479">Metal-binding</keyword>
<dbReference type="GO" id="GO:0016491">
    <property type="term" value="F:oxidoreductase activity"/>
    <property type="evidence" value="ECO:0007669"/>
    <property type="project" value="UniProtKB-KW"/>
</dbReference>
<gene>
    <name evidence="5" type="ORF">Cflav_PD6431</name>
</gene>
<dbReference type="Proteomes" id="UP000003688">
    <property type="component" value="Unassembled WGS sequence"/>
</dbReference>
<dbReference type="Gene3D" id="3.40.50.720">
    <property type="entry name" value="NAD(P)-binding Rossmann-like Domain"/>
    <property type="match status" value="1"/>
</dbReference>
<name>B9XDL0_PEDPL</name>
<keyword evidence="3" id="KW-0560">Oxidoreductase</keyword>
<accession>B9XDL0</accession>
<organism evidence="5 6">
    <name type="scientific">Pedosphaera parvula (strain Ellin514)</name>
    <dbReference type="NCBI Taxonomy" id="320771"/>
    <lineage>
        <taxon>Bacteria</taxon>
        <taxon>Pseudomonadati</taxon>
        <taxon>Verrucomicrobiota</taxon>
        <taxon>Pedosphaerae</taxon>
        <taxon>Pedosphaerales</taxon>
        <taxon>Pedosphaeraceae</taxon>
        <taxon>Pedosphaera</taxon>
    </lineage>
</organism>
<keyword evidence="6" id="KW-1185">Reference proteome</keyword>
<dbReference type="PANTHER" id="PTHR43401:SF2">
    <property type="entry name" value="L-THREONINE 3-DEHYDROGENASE"/>
    <property type="match status" value="1"/>
</dbReference>
<evidence type="ECO:0000259" key="4">
    <source>
        <dbReference type="SMART" id="SM00829"/>
    </source>
</evidence>
<dbReference type="SUPFAM" id="SSF50129">
    <property type="entry name" value="GroES-like"/>
    <property type="match status" value="1"/>
</dbReference>
<dbReference type="PANTHER" id="PTHR43401">
    <property type="entry name" value="L-THREONINE 3-DEHYDROGENASE"/>
    <property type="match status" value="1"/>
</dbReference>
<evidence type="ECO:0000256" key="3">
    <source>
        <dbReference type="ARBA" id="ARBA00023002"/>
    </source>
</evidence>
<dbReference type="InterPro" id="IPR013154">
    <property type="entry name" value="ADH-like_N"/>
</dbReference>
<dbReference type="SUPFAM" id="SSF51735">
    <property type="entry name" value="NAD(P)-binding Rossmann-fold domains"/>
    <property type="match status" value="1"/>
</dbReference>
<dbReference type="Gene3D" id="3.90.180.10">
    <property type="entry name" value="Medium-chain alcohol dehydrogenases, catalytic domain"/>
    <property type="match status" value="1"/>
</dbReference>
<sequence>MKAAVLYGQEQVRVEDIAPIALKSGEVRVQIEAALTCGTDLKVFKRGYHAKMIVPPAVFGHELAGLICEVHPDVKGWCNGDRVVVANSAPCGQCFYCQNNQENLCDDLLFLNGAYAESIVVPTRLVQKNMLRLKGSTPFRDAALTEPLACVVQGVEDCRLRTGQRVLVIGAGPIGLMFVALAKNAGCIVTSAGRGEVRLQAARRLGADHVIDIANQDNLVQAIKSQSESVFDVVIEAVGKPEVWEAAVQLVRKGGVVNFFGGCPSGTSVSLDTALIHYSNLTLLASFHHTPKAIRRALELVEQGVIRSEDFVSGECPLTQLPDLFKSMTAGNRAVKTLIRVKE</sequence>
<dbReference type="Pfam" id="PF08240">
    <property type="entry name" value="ADH_N"/>
    <property type="match status" value="1"/>
</dbReference>
<dbReference type="Pfam" id="PF00107">
    <property type="entry name" value="ADH_zinc_N"/>
    <property type="match status" value="1"/>
</dbReference>
<dbReference type="InterPro" id="IPR011032">
    <property type="entry name" value="GroES-like_sf"/>
</dbReference>
<dbReference type="InterPro" id="IPR050129">
    <property type="entry name" value="Zn_alcohol_dh"/>
</dbReference>
<evidence type="ECO:0000256" key="1">
    <source>
        <dbReference type="ARBA" id="ARBA00022723"/>
    </source>
</evidence>
<dbReference type="InterPro" id="IPR013149">
    <property type="entry name" value="ADH-like_C"/>
</dbReference>
<evidence type="ECO:0000313" key="6">
    <source>
        <dbReference type="Proteomes" id="UP000003688"/>
    </source>
</evidence>
<keyword evidence="2" id="KW-0862">Zinc</keyword>